<dbReference type="Pfam" id="PF00389">
    <property type="entry name" value="2-Hacid_dh"/>
    <property type="match status" value="1"/>
</dbReference>
<dbReference type="SUPFAM" id="SSF51735">
    <property type="entry name" value="NAD(P)-binding Rossmann-fold domains"/>
    <property type="match status" value="1"/>
</dbReference>
<evidence type="ECO:0000256" key="2">
    <source>
        <dbReference type="ARBA" id="ARBA00023002"/>
    </source>
</evidence>
<dbReference type="InterPro" id="IPR029753">
    <property type="entry name" value="D-isomer_DH_CS"/>
</dbReference>
<dbReference type="CDD" id="cd12172">
    <property type="entry name" value="PGDH_like_2"/>
    <property type="match status" value="1"/>
</dbReference>
<protein>
    <submittedName>
        <fullName evidence="7">Phosphoglycerate dehydrogenase</fullName>
    </submittedName>
</protein>
<evidence type="ECO:0000313" key="7">
    <source>
        <dbReference type="EMBL" id="PSM40376.1"/>
    </source>
</evidence>
<evidence type="ECO:0000256" key="3">
    <source>
        <dbReference type="ARBA" id="ARBA00023027"/>
    </source>
</evidence>
<dbReference type="OrthoDB" id="117809at2"/>
<dbReference type="InterPro" id="IPR006139">
    <property type="entry name" value="D-isomer_2_OHA_DH_cat_dom"/>
</dbReference>
<evidence type="ECO:0000313" key="8">
    <source>
        <dbReference type="Proteomes" id="UP000240429"/>
    </source>
</evidence>
<dbReference type="Gene3D" id="3.40.50.720">
    <property type="entry name" value="NAD(P)-binding Rossmann-like Domain"/>
    <property type="match status" value="2"/>
</dbReference>
<keyword evidence="3" id="KW-0520">NAD</keyword>
<organism evidence="7 8">
    <name type="scientific">Streptomyces dioscori</name>
    <dbReference type="NCBI Taxonomy" id="2109333"/>
    <lineage>
        <taxon>Bacteria</taxon>
        <taxon>Bacillati</taxon>
        <taxon>Actinomycetota</taxon>
        <taxon>Actinomycetes</taxon>
        <taxon>Kitasatosporales</taxon>
        <taxon>Streptomycetaceae</taxon>
        <taxon>Streptomyces</taxon>
        <taxon>Streptomyces aurantiacus group</taxon>
    </lineage>
</organism>
<name>A0A2P8Q291_9ACTN</name>
<dbReference type="Proteomes" id="UP000240429">
    <property type="component" value="Unassembled WGS sequence"/>
</dbReference>
<dbReference type="SUPFAM" id="SSF52283">
    <property type="entry name" value="Formate/glycerate dehydrogenase catalytic domain-like"/>
    <property type="match status" value="1"/>
</dbReference>
<proteinExistence type="inferred from homology"/>
<evidence type="ECO:0000259" key="5">
    <source>
        <dbReference type="Pfam" id="PF00389"/>
    </source>
</evidence>
<dbReference type="InterPro" id="IPR050857">
    <property type="entry name" value="D-2-hydroxyacid_DH"/>
</dbReference>
<dbReference type="EMBL" id="PYBJ01000019">
    <property type="protein sequence ID" value="PSM40376.1"/>
    <property type="molecule type" value="Genomic_DNA"/>
</dbReference>
<dbReference type="PANTHER" id="PTHR42789">
    <property type="entry name" value="D-ISOMER SPECIFIC 2-HYDROXYACID DEHYDROGENASE FAMILY PROTEIN (AFU_ORTHOLOGUE AFUA_6G10090)"/>
    <property type="match status" value="1"/>
</dbReference>
<dbReference type="InterPro" id="IPR006140">
    <property type="entry name" value="D-isomer_DH_NAD-bd"/>
</dbReference>
<evidence type="ECO:0000256" key="4">
    <source>
        <dbReference type="RuleBase" id="RU003719"/>
    </source>
</evidence>
<dbReference type="PANTHER" id="PTHR42789:SF1">
    <property type="entry name" value="D-ISOMER SPECIFIC 2-HYDROXYACID DEHYDROGENASE FAMILY PROTEIN (AFU_ORTHOLOGUE AFUA_6G10090)"/>
    <property type="match status" value="1"/>
</dbReference>
<comment type="caution">
    <text evidence="7">The sequence shown here is derived from an EMBL/GenBank/DDBJ whole genome shotgun (WGS) entry which is preliminary data.</text>
</comment>
<dbReference type="FunFam" id="3.40.50.720:FF:000203">
    <property type="entry name" value="D-3-phosphoglycerate dehydrogenase (SerA)"/>
    <property type="match status" value="1"/>
</dbReference>
<reference evidence="7 8" key="1">
    <citation type="submission" date="2018-03" db="EMBL/GenBank/DDBJ databases">
        <title>Streptomyces dioscori sp. nov., a novel endophytic actinobacterium isolated from bulbil of Dioscorea bulbifera L.</title>
        <authorList>
            <person name="Zhikuan W."/>
        </authorList>
    </citation>
    <scope>NUCLEOTIDE SEQUENCE [LARGE SCALE GENOMIC DNA]</scope>
    <source>
        <strain evidence="7 8">A217</strain>
    </source>
</reference>
<accession>A0A2P8Q291</accession>
<dbReference type="InterPro" id="IPR036291">
    <property type="entry name" value="NAD(P)-bd_dom_sf"/>
</dbReference>
<sequence length="346" mass="35999">MSHNRVLITTSWLSEGDHVHRVLTEAGCDVVFGRPTDLERQGRSLEDSVGDIDAIIAGVEPCGARVLHAAPRLKVVARTGVGYDNVDVATANTLGVAVCVTPSVNRRSVAEFTLAALLNLVRGIPQASALLQEGDWAQVSGRELYGKTLGVVGFGEIGRSVAVLGQALGMTVLACDPYSDGALVEQAGASLVELPELLARSDAITLHVGLTDDTRHLIDADAIGRMKHTAVLVNAARGGVVDEKALVEALRAGRIAAAAVDTFEHEPLPPDSALRGVTNLLLTPHIAGATVEGRARSATSAARSVVAALAGKTPRAVVNGDAIAHRARLMAVSRRPAERGVCDPTS</sequence>
<dbReference type="GO" id="GO:0051287">
    <property type="term" value="F:NAD binding"/>
    <property type="evidence" value="ECO:0007669"/>
    <property type="project" value="InterPro"/>
</dbReference>
<dbReference type="GO" id="GO:0016616">
    <property type="term" value="F:oxidoreductase activity, acting on the CH-OH group of donors, NAD or NADP as acceptor"/>
    <property type="evidence" value="ECO:0007669"/>
    <property type="project" value="InterPro"/>
</dbReference>
<dbReference type="PROSITE" id="PS00671">
    <property type="entry name" value="D_2_HYDROXYACID_DH_3"/>
    <property type="match status" value="1"/>
</dbReference>
<evidence type="ECO:0000256" key="1">
    <source>
        <dbReference type="ARBA" id="ARBA00005854"/>
    </source>
</evidence>
<dbReference type="AlphaFoldDB" id="A0A2P8Q291"/>
<gene>
    <name evidence="7" type="ORF">C6Y14_27185</name>
</gene>
<feature type="domain" description="D-isomer specific 2-hydroxyacid dehydrogenase catalytic" evidence="5">
    <location>
        <begin position="23"/>
        <end position="319"/>
    </location>
</feature>
<feature type="domain" description="D-isomer specific 2-hydroxyacid dehydrogenase NAD-binding" evidence="6">
    <location>
        <begin position="114"/>
        <end position="287"/>
    </location>
</feature>
<comment type="similarity">
    <text evidence="1 4">Belongs to the D-isomer specific 2-hydroxyacid dehydrogenase family.</text>
</comment>
<dbReference type="Pfam" id="PF02826">
    <property type="entry name" value="2-Hacid_dh_C"/>
    <property type="match status" value="1"/>
</dbReference>
<keyword evidence="2 4" id="KW-0560">Oxidoreductase</keyword>
<keyword evidence="8" id="KW-1185">Reference proteome</keyword>
<evidence type="ECO:0000259" key="6">
    <source>
        <dbReference type="Pfam" id="PF02826"/>
    </source>
</evidence>